<evidence type="ECO:0000256" key="1">
    <source>
        <dbReference type="SAM" id="Coils"/>
    </source>
</evidence>
<dbReference type="InterPro" id="IPR011009">
    <property type="entry name" value="Kinase-like_dom_sf"/>
</dbReference>
<dbReference type="EMBL" id="JAGTJQ010000013">
    <property type="protein sequence ID" value="KAH7014277.1"/>
    <property type="molecule type" value="Genomic_DNA"/>
</dbReference>
<proteinExistence type="predicted"/>
<dbReference type="Gene3D" id="1.10.510.10">
    <property type="entry name" value="Transferase(Phosphotransferase) domain 1"/>
    <property type="match status" value="1"/>
</dbReference>
<evidence type="ECO:0000313" key="3">
    <source>
        <dbReference type="EMBL" id="KAH7014277.1"/>
    </source>
</evidence>
<dbReference type="Proteomes" id="UP000756346">
    <property type="component" value="Unassembled WGS sequence"/>
</dbReference>
<sequence length="273" mass="30232">MEFVSTGNSHLRILAGSIVKYITIPEGTLTSEDLEDLPFDFQNILPPMDYTGNWQSAIVARDELSGELVSILSSTPLPGVRDRWCSRSVDFLSLKRVRLLAPQTAIFTLKDSTSLEGVQTAAATLLIGKMARFGGEILYMETETRAYRLLNDARQHQRTVPRTPRFLAHIEEGGRIIGMLLEKVEGRPACESDVAECAQALRELFRVGILQTDCNRYNFLVNDSGHVTIIDFGNVTFITTENAAEGAAMLEEQIEGLEEQFRDTSGAGTVSWA</sequence>
<dbReference type="AlphaFoldDB" id="A0A9P8XUY5"/>
<dbReference type="Pfam" id="PF03109">
    <property type="entry name" value="ABC1"/>
    <property type="match status" value="1"/>
</dbReference>
<evidence type="ECO:0000313" key="4">
    <source>
        <dbReference type="Proteomes" id="UP000756346"/>
    </source>
</evidence>
<dbReference type="GeneID" id="70189290"/>
<comment type="caution">
    <text evidence="3">The sequence shown here is derived from an EMBL/GenBank/DDBJ whole genome shotgun (WGS) entry which is preliminary data.</text>
</comment>
<reference evidence="3" key="1">
    <citation type="journal article" date="2021" name="Nat. Commun.">
        <title>Genetic determinants of endophytism in the Arabidopsis root mycobiome.</title>
        <authorList>
            <person name="Mesny F."/>
            <person name="Miyauchi S."/>
            <person name="Thiergart T."/>
            <person name="Pickel B."/>
            <person name="Atanasova L."/>
            <person name="Karlsson M."/>
            <person name="Huettel B."/>
            <person name="Barry K.W."/>
            <person name="Haridas S."/>
            <person name="Chen C."/>
            <person name="Bauer D."/>
            <person name="Andreopoulos W."/>
            <person name="Pangilinan J."/>
            <person name="LaButti K."/>
            <person name="Riley R."/>
            <person name="Lipzen A."/>
            <person name="Clum A."/>
            <person name="Drula E."/>
            <person name="Henrissat B."/>
            <person name="Kohler A."/>
            <person name="Grigoriev I.V."/>
            <person name="Martin F.M."/>
            <person name="Hacquard S."/>
        </authorList>
    </citation>
    <scope>NUCLEOTIDE SEQUENCE</scope>
    <source>
        <strain evidence="3">MPI-CAGE-CH-0230</strain>
    </source>
</reference>
<dbReference type="InterPro" id="IPR004147">
    <property type="entry name" value="ABC1_dom"/>
</dbReference>
<dbReference type="SUPFAM" id="SSF56112">
    <property type="entry name" value="Protein kinase-like (PK-like)"/>
    <property type="match status" value="1"/>
</dbReference>
<protein>
    <recommendedName>
        <fullName evidence="2">ABC1 atypical kinase-like domain-containing protein</fullName>
    </recommendedName>
</protein>
<keyword evidence="1" id="KW-0175">Coiled coil</keyword>
<feature type="coiled-coil region" evidence="1">
    <location>
        <begin position="240"/>
        <end position="267"/>
    </location>
</feature>
<dbReference type="OrthoDB" id="2687876at2759"/>
<dbReference type="RefSeq" id="XP_046005244.1">
    <property type="nucleotide sequence ID" value="XM_046159744.1"/>
</dbReference>
<keyword evidence="4" id="KW-1185">Reference proteome</keyword>
<accession>A0A9P8XUY5</accession>
<evidence type="ECO:0000259" key="2">
    <source>
        <dbReference type="Pfam" id="PF03109"/>
    </source>
</evidence>
<organism evidence="3 4">
    <name type="scientific">Microdochium trichocladiopsis</name>
    <dbReference type="NCBI Taxonomy" id="1682393"/>
    <lineage>
        <taxon>Eukaryota</taxon>
        <taxon>Fungi</taxon>
        <taxon>Dikarya</taxon>
        <taxon>Ascomycota</taxon>
        <taxon>Pezizomycotina</taxon>
        <taxon>Sordariomycetes</taxon>
        <taxon>Xylariomycetidae</taxon>
        <taxon>Xylariales</taxon>
        <taxon>Microdochiaceae</taxon>
        <taxon>Microdochium</taxon>
    </lineage>
</organism>
<gene>
    <name evidence="3" type="ORF">B0I36DRAFT_369251</name>
</gene>
<name>A0A9P8XUY5_9PEZI</name>
<feature type="domain" description="ABC1 atypical kinase-like" evidence="2">
    <location>
        <begin position="199"/>
        <end position="253"/>
    </location>
</feature>